<evidence type="ECO:0008006" key="4">
    <source>
        <dbReference type="Google" id="ProtNLM"/>
    </source>
</evidence>
<evidence type="ECO:0000313" key="3">
    <source>
        <dbReference type="Proteomes" id="UP000799421"/>
    </source>
</evidence>
<feature type="chain" id="PRO_5025623129" description="Secreted protein" evidence="1">
    <location>
        <begin position="19"/>
        <end position="104"/>
    </location>
</feature>
<evidence type="ECO:0000256" key="1">
    <source>
        <dbReference type="SAM" id="SignalP"/>
    </source>
</evidence>
<keyword evidence="1" id="KW-0732">Signal</keyword>
<protein>
    <recommendedName>
        <fullName evidence="4">Secreted protein</fullName>
    </recommendedName>
</protein>
<keyword evidence="3" id="KW-1185">Reference proteome</keyword>
<dbReference type="Proteomes" id="UP000799421">
    <property type="component" value="Unassembled WGS sequence"/>
</dbReference>
<organism evidence="2 3">
    <name type="scientific">Piedraia hortae CBS 480.64</name>
    <dbReference type="NCBI Taxonomy" id="1314780"/>
    <lineage>
        <taxon>Eukaryota</taxon>
        <taxon>Fungi</taxon>
        <taxon>Dikarya</taxon>
        <taxon>Ascomycota</taxon>
        <taxon>Pezizomycotina</taxon>
        <taxon>Dothideomycetes</taxon>
        <taxon>Dothideomycetidae</taxon>
        <taxon>Capnodiales</taxon>
        <taxon>Piedraiaceae</taxon>
        <taxon>Piedraia</taxon>
    </lineage>
</organism>
<reference evidence="2" key="1">
    <citation type="journal article" date="2020" name="Stud. Mycol.">
        <title>101 Dothideomycetes genomes: a test case for predicting lifestyles and emergence of pathogens.</title>
        <authorList>
            <person name="Haridas S."/>
            <person name="Albert R."/>
            <person name="Binder M."/>
            <person name="Bloem J."/>
            <person name="Labutti K."/>
            <person name="Salamov A."/>
            <person name="Andreopoulos B."/>
            <person name="Baker S."/>
            <person name="Barry K."/>
            <person name="Bills G."/>
            <person name="Bluhm B."/>
            <person name="Cannon C."/>
            <person name="Castanera R."/>
            <person name="Culley D."/>
            <person name="Daum C."/>
            <person name="Ezra D."/>
            <person name="Gonzalez J."/>
            <person name="Henrissat B."/>
            <person name="Kuo A."/>
            <person name="Liang C."/>
            <person name="Lipzen A."/>
            <person name="Lutzoni F."/>
            <person name="Magnuson J."/>
            <person name="Mondo S."/>
            <person name="Nolan M."/>
            <person name="Ohm R."/>
            <person name="Pangilinan J."/>
            <person name="Park H.-J."/>
            <person name="Ramirez L."/>
            <person name="Alfaro M."/>
            <person name="Sun H."/>
            <person name="Tritt A."/>
            <person name="Yoshinaga Y."/>
            <person name="Zwiers L.-H."/>
            <person name="Turgeon B."/>
            <person name="Goodwin S."/>
            <person name="Spatafora J."/>
            <person name="Crous P."/>
            <person name="Grigoriev I."/>
        </authorList>
    </citation>
    <scope>NUCLEOTIDE SEQUENCE</scope>
    <source>
        <strain evidence="2">CBS 480.64</strain>
    </source>
</reference>
<sequence>MTLKVMLVWLSEFSVCYSLVELSDLTMRLDGFHAWRSRKLLPCHVILNGAIETEWLCCVVTEECTAVDHAAATPRKSNEGFIVASPLHHDSSKWPSSLVHPNNC</sequence>
<evidence type="ECO:0000313" key="2">
    <source>
        <dbReference type="EMBL" id="KAF2859791.1"/>
    </source>
</evidence>
<dbReference type="EMBL" id="MU005988">
    <property type="protein sequence ID" value="KAF2859791.1"/>
    <property type="molecule type" value="Genomic_DNA"/>
</dbReference>
<gene>
    <name evidence="2" type="ORF">K470DRAFT_89852</name>
</gene>
<name>A0A6A7BX49_9PEZI</name>
<accession>A0A6A7BX49</accession>
<dbReference type="AlphaFoldDB" id="A0A6A7BX49"/>
<proteinExistence type="predicted"/>
<feature type="signal peptide" evidence="1">
    <location>
        <begin position="1"/>
        <end position="18"/>
    </location>
</feature>